<evidence type="ECO:0008006" key="4">
    <source>
        <dbReference type="Google" id="ProtNLM"/>
    </source>
</evidence>
<accession>A0A2P5ANA5</accession>
<sequence length="131" mass="14811">MSLEAKKQRRGSNAPELLINTVERFPPSHEWLMNLAIFPIFVASIFSLKHAFLDGRCSLTTRSAEENPPPDESLSYFCCRFLASLVVKSSPSKSKFKFKKISEICYAISTYEAKTRNAAFKSTDRGTTHIK</sequence>
<feature type="transmembrane region" description="Helical" evidence="1">
    <location>
        <begin position="31"/>
        <end position="53"/>
    </location>
</feature>
<evidence type="ECO:0000313" key="3">
    <source>
        <dbReference type="Proteomes" id="UP000237000"/>
    </source>
</evidence>
<keyword evidence="1" id="KW-0472">Membrane</keyword>
<keyword evidence="1" id="KW-1133">Transmembrane helix</keyword>
<dbReference type="Proteomes" id="UP000237000">
    <property type="component" value="Unassembled WGS sequence"/>
</dbReference>
<keyword evidence="1" id="KW-0812">Transmembrane</keyword>
<proteinExistence type="predicted"/>
<name>A0A2P5ANA5_TREOI</name>
<protein>
    <recommendedName>
        <fullName evidence="4">Transmembrane protein</fullName>
    </recommendedName>
</protein>
<dbReference type="AlphaFoldDB" id="A0A2P5ANA5"/>
<dbReference type="EMBL" id="JXTC01000767">
    <property type="protein sequence ID" value="PON38024.1"/>
    <property type="molecule type" value="Genomic_DNA"/>
</dbReference>
<gene>
    <name evidence="2" type="ORF">TorRG33x02_346070</name>
</gene>
<dbReference type="InParanoid" id="A0A2P5ANA5"/>
<keyword evidence="3" id="KW-1185">Reference proteome</keyword>
<organism evidence="2 3">
    <name type="scientific">Trema orientale</name>
    <name type="common">Charcoal tree</name>
    <name type="synonym">Celtis orientalis</name>
    <dbReference type="NCBI Taxonomy" id="63057"/>
    <lineage>
        <taxon>Eukaryota</taxon>
        <taxon>Viridiplantae</taxon>
        <taxon>Streptophyta</taxon>
        <taxon>Embryophyta</taxon>
        <taxon>Tracheophyta</taxon>
        <taxon>Spermatophyta</taxon>
        <taxon>Magnoliopsida</taxon>
        <taxon>eudicotyledons</taxon>
        <taxon>Gunneridae</taxon>
        <taxon>Pentapetalae</taxon>
        <taxon>rosids</taxon>
        <taxon>fabids</taxon>
        <taxon>Rosales</taxon>
        <taxon>Cannabaceae</taxon>
        <taxon>Trema</taxon>
    </lineage>
</organism>
<reference evidence="3" key="1">
    <citation type="submission" date="2016-06" db="EMBL/GenBank/DDBJ databases">
        <title>Parallel loss of symbiosis genes in relatives of nitrogen-fixing non-legume Parasponia.</title>
        <authorList>
            <person name="Van Velzen R."/>
            <person name="Holmer R."/>
            <person name="Bu F."/>
            <person name="Rutten L."/>
            <person name="Van Zeijl A."/>
            <person name="Liu W."/>
            <person name="Santuari L."/>
            <person name="Cao Q."/>
            <person name="Sharma T."/>
            <person name="Shen D."/>
            <person name="Roswanjaya Y."/>
            <person name="Wardhani T."/>
            <person name="Kalhor M.S."/>
            <person name="Jansen J."/>
            <person name="Van den Hoogen J."/>
            <person name="Gungor B."/>
            <person name="Hartog M."/>
            <person name="Hontelez J."/>
            <person name="Verver J."/>
            <person name="Yang W.-C."/>
            <person name="Schijlen E."/>
            <person name="Repin R."/>
            <person name="Schilthuizen M."/>
            <person name="Schranz E."/>
            <person name="Heidstra R."/>
            <person name="Miyata K."/>
            <person name="Fedorova E."/>
            <person name="Kohlen W."/>
            <person name="Bisseling T."/>
            <person name="Smit S."/>
            <person name="Geurts R."/>
        </authorList>
    </citation>
    <scope>NUCLEOTIDE SEQUENCE [LARGE SCALE GENOMIC DNA]</scope>
    <source>
        <strain evidence="3">cv. RG33-2</strain>
    </source>
</reference>
<dbReference type="OrthoDB" id="10298417at2759"/>
<evidence type="ECO:0000256" key="1">
    <source>
        <dbReference type="SAM" id="Phobius"/>
    </source>
</evidence>
<comment type="caution">
    <text evidence="2">The sequence shown here is derived from an EMBL/GenBank/DDBJ whole genome shotgun (WGS) entry which is preliminary data.</text>
</comment>
<evidence type="ECO:0000313" key="2">
    <source>
        <dbReference type="EMBL" id="PON38024.1"/>
    </source>
</evidence>